<gene>
    <name evidence="2" type="ORF">Cgig2_018934</name>
</gene>
<feature type="compositionally biased region" description="Basic and acidic residues" evidence="1">
    <location>
        <begin position="344"/>
        <end position="370"/>
    </location>
</feature>
<organism evidence="2 3">
    <name type="scientific">Carnegiea gigantea</name>
    <dbReference type="NCBI Taxonomy" id="171969"/>
    <lineage>
        <taxon>Eukaryota</taxon>
        <taxon>Viridiplantae</taxon>
        <taxon>Streptophyta</taxon>
        <taxon>Embryophyta</taxon>
        <taxon>Tracheophyta</taxon>
        <taxon>Spermatophyta</taxon>
        <taxon>Magnoliopsida</taxon>
        <taxon>eudicotyledons</taxon>
        <taxon>Gunneridae</taxon>
        <taxon>Pentapetalae</taxon>
        <taxon>Caryophyllales</taxon>
        <taxon>Cactineae</taxon>
        <taxon>Cactaceae</taxon>
        <taxon>Cactoideae</taxon>
        <taxon>Echinocereeae</taxon>
        <taxon>Carnegiea</taxon>
    </lineage>
</organism>
<feature type="region of interest" description="Disordered" evidence="1">
    <location>
        <begin position="21"/>
        <end position="40"/>
    </location>
</feature>
<keyword evidence="3" id="KW-1185">Reference proteome</keyword>
<evidence type="ECO:0000256" key="1">
    <source>
        <dbReference type="SAM" id="MobiDB-lite"/>
    </source>
</evidence>
<sequence length="427" mass="48022">MLALSIPSIYHLIAQRVKESQPTSIDEGLGNGNISGYDKVPSTSESQKEFELLKTVEADYLSKDSNEADELLNKELEDNIPRHIGTDVDVEDVEASPIKNVRNKIYHNKKMWFINSYGKLLIVVGDVFVDKGNQSKVIKEYAIRESFALQRIKNDSDNPVVKLVNLQKLIMQRCGVSIPRAHIAKKPLKSWVDGKHKESCTTCNACNRHIHKQAMKAIKKELAGAYEWLLYAFLVDLKCPDNTIDFAESFNRRLGGSSRKQWLAYITRKGVFEVLNDNTIFIVNITKHHYDCMKRIVSSYTLAIEIKTGRPQVGEERTLSRKIGNTIEATLKCNICKQFGHNSRSHEKSNEDKPRRPKLGEKKRVGRPSEIEGNTSKNAKTTPSSLPHLTTITTSSSLPTITRTSSFQPPRATTCSSLQIIGHVASS</sequence>
<protein>
    <submittedName>
        <fullName evidence="2">Uncharacterized protein</fullName>
    </submittedName>
</protein>
<evidence type="ECO:0000313" key="2">
    <source>
        <dbReference type="EMBL" id="KAJ8436838.1"/>
    </source>
</evidence>
<feature type="compositionally biased region" description="Low complexity" evidence="1">
    <location>
        <begin position="381"/>
        <end position="406"/>
    </location>
</feature>
<name>A0A9Q1K4X6_9CARY</name>
<dbReference type="EMBL" id="JAKOGI010000327">
    <property type="protein sequence ID" value="KAJ8436838.1"/>
    <property type="molecule type" value="Genomic_DNA"/>
</dbReference>
<dbReference type="Proteomes" id="UP001153076">
    <property type="component" value="Unassembled WGS sequence"/>
</dbReference>
<reference evidence="2" key="1">
    <citation type="submission" date="2022-04" db="EMBL/GenBank/DDBJ databases">
        <title>Carnegiea gigantea Genome sequencing and assembly v2.</title>
        <authorList>
            <person name="Copetti D."/>
            <person name="Sanderson M.J."/>
            <person name="Burquez A."/>
            <person name="Wojciechowski M.F."/>
        </authorList>
    </citation>
    <scope>NUCLEOTIDE SEQUENCE</scope>
    <source>
        <strain evidence="2">SGP5-SGP5p</strain>
        <tissue evidence="2">Aerial part</tissue>
    </source>
</reference>
<dbReference type="AlphaFoldDB" id="A0A9Q1K4X6"/>
<evidence type="ECO:0000313" key="3">
    <source>
        <dbReference type="Proteomes" id="UP001153076"/>
    </source>
</evidence>
<accession>A0A9Q1K4X6</accession>
<dbReference type="OrthoDB" id="1932754at2759"/>
<feature type="region of interest" description="Disordered" evidence="1">
    <location>
        <begin position="342"/>
        <end position="413"/>
    </location>
</feature>
<comment type="caution">
    <text evidence="2">The sequence shown here is derived from an EMBL/GenBank/DDBJ whole genome shotgun (WGS) entry which is preliminary data.</text>
</comment>
<proteinExistence type="predicted"/>